<dbReference type="Proteomes" id="UP000828048">
    <property type="component" value="Chromosome 9"/>
</dbReference>
<evidence type="ECO:0000313" key="1">
    <source>
        <dbReference type="EMBL" id="KAH7865609.1"/>
    </source>
</evidence>
<name>A0ACB7ZIE8_9ERIC</name>
<proteinExistence type="predicted"/>
<comment type="caution">
    <text evidence="1">The sequence shown here is derived from an EMBL/GenBank/DDBJ whole genome shotgun (WGS) entry which is preliminary data.</text>
</comment>
<keyword evidence="2" id="KW-1185">Reference proteome</keyword>
<evidence type="ECO:0000313" key="2">
    <source>
        <dbReference type="Proteomes" id="UP000828048"/>
    </source>
</evidence>
<sequence>MGGAILYRCRRKGEACKMDNLMEDQISVLPDELVCTILSLLTMKEAARTSVLSRRWENLWKYFTGSLDFDGSKTMDRMAENMKTMPLATERNKVCFDLDKNSANIIDGWINFAMEKRVRRLELDLLESFNAFRVGRSYTFPLISLPVVRFSLLTALCLKKVDMTDDVFAHLLSNCPLIEELSLVDSRSLINVKIAGPLKLKCLELALCRSLKNIEISAINLVSFKYFGPRIYIPFFDIPLLSELSIGGFDCAHVVCTPPLSGVFYQLETLVLHLDFTLDEMSCFSRTCPEFRHLKNLELEVTADADQSVLCLNYLIDASPCLYKLVFKFWYGGCLSLYPREPEAEEFAGWRRGKPREEGRNRGLECLKVLEIAGWVGNTSDTELAMNLLENAVSLDKIIIDPGYPSCNFMRSFEAKHLSAKWNDLAGARERAKQLESKLHPGTELVIL</sequence>
<protein>
    <submittedName>
        <fullName evidence="1">Uncharacterized protein</fullName>
    </submittedName>
</protein>
<organism evidence="1 2">
    <name type="scientific">Vaccinium darrowii</name>
    <dbReference type="NCBI Taxonomy" id="229202"/>
    <lineage>
        <taxon>Eukaryota</taxon>
        <taxon>Viridiplantae</taxon>
        <taxon>Streptophyta</taxon>
        <taxon>Embryophyta</taxon>
        <taxon>Tracheophyta</taxon>
        <taxon>Spermatophyta</taxon>
        <taxon>Magnoliopsida</taxon>
        <taxon>eudicotyledons</taxon>
        <taxon>Gunneridae</taxon>
        <taxon>Pentapetalae</taxon>
        <taxon>asterids</taxon>
        <taxon>Ericales</taxon>
        <taxon>Ericaceae</taxon>
        <taxon>Vaccinioideae</taxon>
        <taxon>Vaccinieae</taxon>
        <taxon>Vaccinium</taxon>
    </lineage>
</organism>
<dbReference type="EMBL" id="CM037159">
    <property type="protein sequence ID" value="KAH7865609.1"/>
    <property type="molecule type" value="Genomic_DNA"/>
</dbReference>
<reference evidence="1 2" key="1">
    <citation type="journal article" date="2021" name="Hortic Res">
        <title>High-quality reference genome and annotation aids understanding of berry development for evergreen blueberry (Vaccinium darrowii).</title>
        <authorList>
            <person name="Yu J."/>
            <person name="Hulse-Kemp A.M."/>
            <person name="Babiker E."/>
            <person name="Staton M."/>
        </authorList>
    </citation>
    <scope>NUCLEOTIDE SEQUENCE [LARGE SCALE GENOMIC DNA]</scope>
    <source>
        <strain evidence="2">cv. NJ 8807/NJ 8810</strain>
        <tissue evidence="1">Young leaf</tissue>
    </source>
</reference>
<gene>
    <name evidence="1" type="ORF">Vadar_008875</name>
</gene>
<accession>A0ACB7ZIE8</accession>